<dbReference type="HOGENOM" id="CLU_1338591_0_0_1"/>
<keyword evidence="3" id="KW-1185">Reference proteome</keyword>
<feature type="transmembrane region" description="Helical" evidence="1">
    <location>
        <begin position="143"/>
        <end position="163"/>
    </location>
</feature>
<protein>
    <submittedName>
        <fullName evidence="2">Uncharacterized protein</fullName>
    </submittedName>
</protein>
<keyword evidence="1" id="KW-0812">Transmembrane</keyword>
<feature type="transmembrane region" description="Helical" evidence="1">
    <location>
        <begin position="73"/>
        <end position="89"/>
    </location>
</feature>
<feature type="transmembrane region" description="Helical" evidence="1">
    <location>
        <begin position="43"/>
        <end position="61"/>
    </location>
</feature>
<dbReference type="EMBL" id="GL379914">
    <property type="protein sequence ID" value="EGT34554.1"/>
    <property type="molecule type" value="Genomic_DNA"/>
</dbReference>
<sequence>MEEPTPSNIEQELLAEIQVYRNKQERWEDSQTARKYKDRAMDIVFKFFFIYVVYMTISLFFPSILPSIHAELSAIYVSIIFFSIILAWFESRTVLSEKKSIDNSNFEDYQSKSMRRFANLMSAMIGVMNVGSCKYMTMEYSYVVSGLLLFISPFYQIGLSSYITKMDNPDLLDQDLIRALWRREITWEQWKNKMNEPIWTEKKQF</sequence>
<organism evidence="3">
    <name type="scientific">Caenorhabditis brenneri</name>
    <name type="common">Nematode worm</name>
    <dbReference type="NCBI Taxonomy" id="135651"/>
    <lineage>
        <taxon>Eukaryota</taxon>
        <taxon>Metazoa</taxon>
        <taxon>Ecdysozoa</taxon>
        <taxon>Nematoda</taxon>
        <taxon>Chromadorea</taxon>
        <taxon>Rhabditida</taxon>
        <taxon>Rhabditina</taxon>
        <taxon>Rhabditomorpha</taxon>
        <taxon>Rhabditoidea</taxon>
        <taxon>Rhabditidae</taxon>
        <taxon>Peloderinae</taxon>
        <taxon>Caenorhabditis</taxon>
    </lineage>
</organism>
<proteinExistence type="predicted"/>
<name>G0NNF6_CAEBE</name>
<gene>
    <name evidence="2" type="ORF">CAEBREN_24895</name>
</gene>
<evidence type="ECO:0000256" key="1">
    <source>
        <dbReference type="SAM" id="Phobius"/>
    </source>
</evidence>
<dbReference type="Proteomes" id="UP000008068">
    <property type="component" value="Unassembled WGS sequence"/>
</dbReference>
<dbReference type="InParanoid" id="G0NNF6"/>
<accession>G0NNF6</accession>
<dbReference type="AlphaFoldDB" id="G0NNF6"/>
<reference evidence="3" key="1">
    <citation type="submission" date="2011-07" db="EMBL/GenBank/DDBJ databases">
        <authorList>
            <consortium name="Caenorhabditis brenneri Sequencing and Analysis Consortium"/>
            <person name="Wilson R.K."/>
        </authorList>
    </citation>
    <scope>NUCLEOTIDE SEQUENCE [LARGE SCALE GENOMIC DNA]</scope>
    <source>
        <strain evidence="3">PB2801</strain>
    </source>
</reference>
<keyword evidence="1" id="KW-0472">Membrane</keyword>
<keyword evidence="1" id="KW-1133">Transmembrane helix</keyword>
<evidence type="ECO:0000313" key="2">
    <source>
        <dbReference type="EMBL" id="EGT34554.1"/>
    </source>
</evidence>
<evidence type="ECO:0000313" key="3">
    <source>
        <dbReference type="Proteomes" id="UP000008068"/>
    </source>
</evidence>